<dbReference type="EMBL" id="LUKE01000003">
    <property type="protein sequence ID" value="KYG63980.1"/>
    <property type="molecule type" value="Genomic_DNA"/>
</dbReference>
<evidence type="ECO:0000313" key="2">
    <source>
        <dbReference type="Proteomes" id="UP000075320"/>
    </source>
</evidence>
<organism evidence="1 2">
    <name type="scientific">Bdellovibrio bacteriovorus</name>
    <dbReference type="NCBI Taxonomy" id="959"/>
    <lineage>
        <taxon>Bacteria</taxon>
        <taxon>Pseudomonadati</taxon>
        <taxon>Bdellovibrionota</taxon>
        <taxon>Bdellovibrionia</taxon>
        <taxon>Bdellovibrionales</taxon>
        <taxon>Pseudobdellovibrionaceae</taxon>
        <taxon>Bdellovibrio</taxon>
    </lineage>
</organism>
<name>A0A150WJV9_BDEBC</name>
<reference evidence="1 2" key="1">
    <citation type="submission" date="2016-03" db="EMBL/GenBank/DDBJ databases">
        <authorList>
            <person name="Ploux O."/>
        </authorList>
    </citation>
    <scope>NUCLEOTIDE SEQUENCE [LARGE SCALE GENOMIC DNA]</scope>
    <source>
        <strain evidence="1 2">R0</strain>
    </source>
</reference>
<gene>
    <name evidence="1" type="ORF">AZI86_14315</name>
</gene>
<protein>
    <submittedName>
        <fullName evidence="1">Uncharacterized protein</fullName>
    </submittedName>
</protein>
<comment type="caution">
    <text evidence="1">The sequence shown here is derived from an EMBL/GenBank/DDBJ whole genome shotgun (WGS) entry which is preliminary data.</text>
</comment>
<accession>A0A150WJV9</accession>
<evidence type="ECO:0000313" key="1">
    <source>
        <dbReference type="EMBL" id="KYG63980.1"/>
    </source>
</evidence>
<dbReference type="Proteomes" id="UP000075320">
    <property type="component" value="Unassembled WGS sequence"/>
</dbReference>
<dbReference type="AlphaFoldDB" id="A0A150WJV9"/>
<sequence length="97" mass="11428">MTDVELTRHPPDRKTRKIFLLFLEGSLKNTWGKFDRHKQTIPKIGRRDHDSHSLRKKVNAPQHPIQILAIQNVLKKIPKPNYKYLILLVALLLSLRM</sequence>
<proteinExistence type="predicted"/>
<keyword evidence="2" id="KW-1185">Reference proteome</keyword>